<gene>
    <name evidence="3" type="ORF">FHS72_000241</name>
</gene>
<keyword evidence="3" id="KW-0449">Lipoprotein</keyword>
<dbReference type="Pfam" id="PF03548">
    <property type="entry name" value="LolA"/>
    <property type="match status" value="1"/>
</dbReference>
<dbReference type="PANTHER" id="PTHR35869">
    <property type="entry name" value="OUTER-MEMBRANE LIPOPROTEIN CARRIER PROTEIN"/>
    <property type="match status" value="1"/>
</dbReference>
<name>A0A7W9EWF1_9RHOB</name>
<evidence type="ECO:0000256" key="2">
    <source>
        <dbReference type="SAM" id="SignalP"/>
    </source>
</evidence>
<keyword evidence="4" id="KW-1185">Reference proteome</keyword>
<dbReference type="InterPro" id="IPR004564">
    <property type="entry name" value="OM_lipoprot_carrier_LolA-like"/>
</dbReference>
<dbReference type="AlphaFoldDB" id="A0A7W9EWF1"/>
<dbReference type="EMBL" id="JACIJM010000001">
    <property type="protein sequence ID" value="MBB5720637.1"/>
    <property type="molecule type" value="Genomic_DNA"/>
</dbReference>
<evidence type="ECO:0000256" key="1">
    <source>
        <dbReference type="ARBA" id="ARBA00022729"/>
    </source>
</evidence>
<dbReference type="CDD" id="cd16325">
    <property type="entry name" value="LolA"/>
    <property type="match status" value="1"/>
</dbReference>
<proteinExistence type="predicted"/>
<dbReference type="RefSeq" id="WP_183524308.1">
    <property type="nucleotide sequence ID" value="NZ_JACIJM010000001.1"/>
</dbReference>
<reference evidence="3 4" key="1">
    <citation type="submission" date="2020-08" db="EMBL/GenBank/DDBJ databases">
        <title>Genomic Encyclopedia of Type Strains, Phase IV (KMG-IV): sequencing the most valuable type-strain genomes for metagenomic binning, comparative biology and taxonomic classification.</title>
        <authorList>
            <person name="Goeker M."/>
        </authorList>
    </citation>
    <scope>NUCLEOTIDE SEQUENCE [LARGE SCALE GENOMIC DNA]</scope>
    <source>
        <strain evidence="3 4">DSM 101064</strain>
    </source>
</reference>
<accession>A0A7W9EWF1</accession>
<dbReference type="Proteomes" id="UP000535415">
    <property type="component" value="Unassembled WGS sequence"/>
</dbReference>
<dbReference type="InterPro" id="IPR029046">
    <property type="entry name" value="LolA/LolB/LppX"/>
</dbReference>
<dbReference type="Gene3D" id="2.50.20.10">
    <property type="entry name" value="Lipoprotein localisation LolA/LolB/LppX"/>
    <property type="match status" value="1"/>
</dbReference>
<evidence type="ECO:0000313" key="3">
    <source>
        <dbReference type="EMBL" id="MBB5720637.1"/>
    </source>
</evidence>
<protein>
    <submittedName>
        <fullName evidence="3">Outer membrane lipoprotein-sorting protein</fullName>
    </submittedName>
</protein>
<comment type="caution">
    <text evidence="3">The sequence shown here is derived from an EMBL/GenBank/DDBJ whole genome shotgun (WGS) entry which is preliminary data.</text>
</comment>
<organism evidence="3 4">
    <name type="scientific">Yoonia ponticola</name>
    <dbReference type="NCBI Taxonomy" id="1524255"/>
    <lineage>
        <taxon>Bacteria</taxon>
        <taxon>Pseudomonadati</taxon>
        <taxon>Pseudomonadota</taxon>
        <taxon>Alphaproteobacteria</taxon>
        <taxon>Rhodobacterales</taxon>
        <taxon>Paracoccaceae</taxon>
        <taxon>Yoonia</taxon>
    </lineage>
</organism>
<feature type="signal peptide" evidence="2">
    <location>
        <begin position="1"/>
        <end position="25"/>
    </location>
</feature>
<dbReference type="SUPFAM" id="SSF89392">
    <property type="entry name" value="Prokaryotic lipoproteins and lipoprotein localization factors"/>
    <property type="match status" value="1"/>
</dbReference>
<evidence type="ECO:0000313" key="4">
    <source>
        <dbReference type="Proteomes" id="UP000535415"/>
    </source>
</evidence>
<keyword evidence="1 2" id="KW-0732">Signal</keyword>
<feature type="chain" id="PRO_5031335449" evidence="2">
    <location>
        <begin position="26"/>
        <end position="204"/>
    </location>
</feature>
<sequence length="204" mass="21883">MKRRDFLTIGVAALATPALVTSASAQQLSLGEVSGYLNQLVTAQGGFTQINGDGTLSTGQIYIKRPGRIRFEYNAPDNSLMVAGGGQVAIFDPRSNTAPDRYPLNQTPLSIILESNVDLAQRRMVTGHTSDGTTTTITAQDPDHPEYGNIQLVFTANPVELRQWVVTDDTGGQTTVILNDVVPGASIGEAKFNIVGEMRSRGFE</sequence>
<dbReference type="PANTHER" id="PTHR35869:SF1">
    <property type="entry name" value="OUTER-MEMBRANE LIPOPROTEIN CARRIER PROTEIN"/>
    <property type="match status" value="1"/>
</dbReference>